<keyword evidence="1" id="KW-0028">Amino-acid biosynthesis</keyword>
<gene>
    <name evidence="4" type="primary">hisZ</name>
    <name evidence="4" type="ORF">E4O86_02085</name>
</gene>
<keyword evidence="4" id="KW-0328">Glycosyltransferase</keyword>
<proteinExistence type="predicted"/>
<dbReference type="EMBL" id="SPKJ01000003">
    <property type="protein sequence ID" value="MYZ46510.1"/>
    <property type="molecule type" value="Genomic_DNA"/>
</dbReference>
<dbReference type="GO" id="GO:0005737">
    <property type="term" value="C:cytoplasm"/>
    <property type="evidence" value="ECO:0007669"/>
    <property type="project" value="InterPro"/>
</dbReference>
<dbReference type="Proteomes" id="UP000773614">
    <property type="component" value="Unassembled WGS sequence"/>
</dbReference>
<evidence type="ECO:0000313" key="4">
    <source>
        <dbReference type="EMBL" id="MYZ46510.1"/>
    </source>
</evidence>
<dbReference type="GO" id="GO:0004821">
    <property type="term" value="F:histidine-tRNA ligase activity"/>
    <property type="evidence" value="ECO:0007669"/>
    <property type="project" value="TreeGrafter"/>
</dbReference>
<dbReference type="PANTHER" id="PTHR43707">
    <property type="entry name" value="HISTIDYL-TRNA SYNTHETASE"/>
    <property type="match status" value="1"/>
</dbReference>
<evidence type="ECO:0000259" key="3">
    <source>
        <dbReference type="Pfam" id="PF13393"/>
    </source>
</evidence>
<evidence type="ECO:0000256" key="1">
    <source>
        <dbReference type="ARBA" id="ARBA00023102"/>
    </source>
</evidence>
<organism evidence="4 5">
    <name type="scientific">Propylenella binzhouense</name>
    <dbReference type="NCBI Taxonomy" id="2555902"/>
    <lineage>
        <taxon>Bacteria</taxon>
        <taxon>Pseudomonadati</taxon>
        <taxon>Pseudomonadota</taxon>
        <taxon>Alphaproteobacteria</taxon>
        <taxon>Hyphomicrobiales</taxon>
        <taxon>Propylenellaceae</taxon>
        <taxon>Propylenella</taxon>
    </lineage>
</organism>
<dbReference type="GO" id="GO:0006427">
    <property type="term" value="P:histidyl-tRNA aminoacylation"/>
    <property type="evidence" value="ECO:0007669"/>
    <property type="project" value="TreeGrafter"/>
</dbReference>
<keyword evidence="5" id="KW-1185">Reference proteome</keyword>
<comment type="caution">
    <text evidence="4">The sequence shown here is derived from an EMBL/GenBank/DDBJ whole genome shotgun (WGS) entry which is preliminary data.</text>
</comment>
<dbReference type="OrthoDB" id="9797914at2"/>
<dbReference type="Pfam" id="PF13393">
    <property type="entry name" value="tRNA-synt_His"/>
    <property type="match status" value="2"/>
</dbReference>
<dbReference type="InterPro" id="IPR041715">
    <property type="entry name" value="HisRS-like_core"/>
</dbReference>
<keyword evidence="4" id="KW-0808">Transferase</keyword>
<dbReference type="GO" id="GO:0016757">
    <property type="term" value="F:glycosyltransferase activity"/>
    <property type="evidence" value="ECO:0007669"/>
    <property type="project" value="UniProtKB-KW"/>
</dbReference>
<feature type="binding site" evidence="2">
    <location>
        <position position="312"/>
    </location>
    <ligand>
        <name>L-histidine</name>
        <dbReference type="ChEBI" id="CHEBI:57595"/>
    </ligand>
</feature>
<feature type="binding site" evidence="2">
    <location>
        <begin position="63"/>
        <end position="65"/>
    </location>
    <ligand>
        <name>L-histidine</name>
        <dbReference type="ChEBI" id="CHEBI:57595"/>
    </ligand>
</feature>
<dbReference type="Gene3D" id="3.30.930.10">
    <property type="entry name" value="Bira Bifunctional Protein, Domain 2"/>
    <property type="match status" value="1"/>
</dbReference>
<keyword evidence="1" id="KW-0368">Histidine biosynthesis</keyword>
<dbReference type="PIRSF" id="PIRSF001549">
    <property type="entry name" value="His-tRNA_synth"/>
    <property type="match status" value="1"/>
</dbReference>
<dbReference type="AlphaFoldDB" id="A0A964T1D9"/>
<evidence type="ECO:0000313" key="5">
    <source>
        <dbReference type="Proteomes" id="UP000773614"/>
    </source>
</evidence>
<name>A0A964T1D9_9HYPH</name>
<sequence>MSLPETATAGRLHDLFAEAGARWIDVPVLHPADPFLETAGEDVRRRMFVTEGPRGERLALRPDFTIPVCLHHLAGGRIPMRYWYEGLVFRRHERGTPERLETGYEDIGRIDRVSADAEALALALAGVKAVAGGPVRVRLGDIGLFAALLAALGLPEPWRRRLRRSFGLRDLMAANLDRLASPRDRARADLDPALSAAAERQDRAAVIDLIAARLADEGYVEGAGRTAAEIADRFLDQRALAETRLEPETLAALRSFLSLDADLRDAADRVAGFASGAGVDLGESLATFAARNEAIAGLVNGSRIGFEAAFGRPLDYYTGIVFEIAAANDDRPRAGGGRYDRLMQMLGAPEPVPAIGFAIRLDDVPGACQ</sequence>
<feature type="domain" description="Class II Histidinyl-tRNA synthetase (HisRS)-like catalytic core" evidence="3">
    <location>
        <begin position="239"/>
        <end position="364"/>
    </location>
</feature>
<feature type="domain" description="Class II Histidinyl-tRNA synthetase (HisRS)-like catalytic core" evidence="3">
    <location>
        <begin position="8"/>
        <end position="231"/>
    </location>
</feature>
<feature type="binding site" evidence="2">
    <location>
        <position position="105"/>
    </location>
    <ligand>
        <name>L-histidine</name>
        <dbReference type="ChEBI" id="CHEBI:57595"/>
    </ligand>
</feature>
<reference evidence="4" key="1">
    <citation type="submission" date="2019-03" db="EMBL/GenBank/DDBJ databases">
        <title>Afifella sp. nov., isolated from activated sludge.</title>
        <authorList>
            <person name="Li Q."/>
            <person name="Liu Y."/>
        </authorList>
    </citation>
    <scope>NUCLEOTIDE SEQUENCE</scope>
    <source>
        <strain evidence="4">L72</strain>
    </source>
</reference>
<protein>
    <submittedName>
        <fullName evidence="4">ATP phosphoribosyltransferase regulatory subunit</fullName>
    </submittedName>
</protein>
<accession>A0A964T1D9</accession>
<dbReference type="SUPFAM" id="SSF55681">
    <property type="entry name" value="Class II aaRS and biotin synthetases"/>
    <property type="match status" value="1"/>
</dbReference>
<dbReference type="InterPro" id="IPR004516">
    <property type="entry name" value="HisRS/HisZ"/>
</dbReference>
<feature type="binding site" evidence="2">
    <location>
        <position position="90"/>
    </location>
    <ligand>
        <name>L-histidine</name>
        <dbReference type="ChEBI" id="CHEBI:57595"/>
    </ligand>
</feature>
<evidence type="ECO:0000256" key="2">
    <source>
        <dbReference type="PIRSR" id="PIRSR001549-1"/>
    </source>
</evidence>
<dbReference type="InterPro" id="IPR045864">
    <property type="entry name" value="aa-tRNA-synth_II/BPL/LPL"/>
</dbReference>
<dbReference type="GO" id="GO:0000105">
    <property type="term" value="P:L-histidine biosynthetic process"/>
    <property type="evidence" value="ECO:0007669"/>
    <property type="project" value="UniProtKB-KW"/>
</dbReference>
<dbReference type="PANTHER" id="PTHR43707:SF1">
    <property type="entry name" value="HISTIDINE--TRNA LIGASE, MITOCHONDRIAL-RELATED"/>
    <property type="match status" value="1"/>
</dbReference>
<dbReference type="RefSeq" id="WP_161138851.1">
    <property type="nucleotide sequence ID" value="NZ_SPKJ01000003.1"/>
</dbReference>
<feature type="binding site" evidence="2">
    <location>
        <begin position="316"/>
        <end position="317"/>
    </location>
    <ligand>
        <name>L-histidine</name>
        <dbReference type="ChEBI" id="CHEBI:57595"/>
    </ligand>
</feature>